<dbReference type="EMBL" id="MFGA01000020">
    <property type="protein sequence ID" value="OGF20774.1"/>
    <property type="molecule type" value="Genomic_DNA"/>
</dbReference>
<feature type="transmembrane region" description="Helical" evidence="1">
    <location>
        <begin position="21"/>
        <end position="41"/>
    </location>
</feature>
<comment type="caution">
    <text evidence="2">The sequence shown here is derived from an EMBL/GenBank/DDBJ whole genome shotgun (WGS) entry which is preliminary data.</text>
</comment>
<reference evidence="2 3" key="1">
    <citation type="journal article" date="2016" name="Nat. Commun.">
        <title>Thousands of microbial genomes shed light on interconnected biogeochemical processes in an aquifer system.</title>
        <authorList>
            <person name="Anantharaman K."/>
            <person name="Brown C.T."/>
            <person name="Hug L.A."/>
            <person name="Sharon I."/>
            <person name="Castelle C.J."/>
            <person name="Probst A.J."/>
            <person name="Thomas B.C."/>
            <person name="Singh A."/>
            <person name="Wilkins M.J."/>
            <person name="Karaoz U."/>
            <person name="Brodie E.L."/>
            <person name="Williams K.H."/>
            <person name="Hubbard S.S."/>
            <person name="Banfield J.F."/>
        </authorList>
    </citation>
    <scope>NUCLEOTIDE SEQUENCE [LARGE SCALE GENOMIC DNA]</scope>
</reference>
<gene>
    <name evidence="2" type="ORF">A2257_03325</name>
</gene>
<feature type="transmembrane region" description="Helical" evidence="1">
    <location>
        <begin position="102"/>
        <end position="121"/>
    </location>
</feature>
<keyword evidence="1" id="KW-0472">Membrane</keyword>
<accession>A0A1F5S262</accession>
<name>A0A1F5S262_9BACT</name>
<keyword evidence="1" id="KW-1133">Transmembrane helix</keyword>
<proteinExistence type="predicted"/>
<dbReference type="Proteomes" id="UP000177407">
    <property type="component" value="Unassembled WGS sequence"/>
</dbReference>
<sequence length="122" mass="14051">MAQANIGVLIKSILQDKAKEILYFPFWWYGKGFLIALNFLWEKIRGMEARLGLKIWAKNLFTPMFGQRDFAGIAISFFMRVVQIIGRFFILVLWMILMAGLLLLWLGLPIFVVLGIVINLVA</sequence>
<evidence type="ECO:0000256" key="1">
    <source>
        <dbReference type="SAM" id="Phobius"/>
    </source>
</evidence>
<organism evidence="2 3">
    <name type="scientific">Candidatus Falkowbacteria bacterium RIFOXYA2_FULL_38_12</name>
    <dbReference type="NCBI Taxonomy" id="1797993"/>
    <lineage>
        <taxon>Bacteria</taxon>
        <taxon>Candidatus Falkowiibacteriota</taxon>
    </lineage>
</organism>
<evidence type="ECO:0000313" key="3">
    <source>
        <dbReference type="Proteomes" id="UP000177407"/>
    </source>
</evidence>
<feature type="transmembrane region" description="Helical" evidence="1">
    <location>
        <begin position="70"/>
        <end position="96"/>
    </location>
</feature>
<protein>
    <submittedName>
        <fullName evidence="2">Uncharacterized protein</fullName>
    </submittedName>
</protein>
<evidence type="ECO:0000313" key="2">
    <source>
        <dbReference type="EMBL" id="OGF20774.1"/>
    </source>
</evidence>
<keyword evidence="1" id="KW-0812">Transmembrane</keyword>
<dbReference type="AlphaFoldDB" id="A0A1F5S262"/>